<feature type="signal peptide" evidence="1">
    <location>
        <begin position="1"/>
        <end position="27"/>
    </location>
</feature>
<sequence>MILMCRTELYLVIVGVGVLAISTPVAPEIINDDEQPTLGELIKFLQPHCPERRINELLNSQTMSCLGQHLSSDQPGRKFVNAIGAGNWDKSTKYECE</sequence>
<evidence type="ECO:0000256" key="1">
    <source>
        <dbReference type="SAM" id="SignalP"/>
    </source>
</evidence>
<reference evidence="2" key="1">
    <citation type="submission" date="2021-06" db="EMBL/GenBank/DDBJ databases">
        <authorList>
            <person name="Hodson N. C."/>
            <person name="Mongue J. A."/>
            <person name="Jaron S. K."/>
        </authorList>
    </citation>
    <scope>NUCLEOTIDE SEQUENCE</scope>
</reference>
<accession>A0A8J2J1C2</accession>
<proteinExistence type="predicted"/>
<feature type="chain" id="PRO_5035219957" description="Secreted protein" evidence="1">
    <location>
        <begin position="28"/>
        <end position="97"/>
    </location>
</feature>
<dbReference type="EMBL" id="CAJVCH010014195">
    <property type="protein sequence ID" value="CAG7677635.1"/>
    <property type="molecule type" value="Genomic_DNA"/>
</dbReference>
<organism evidence="2 3">
    <name type="scientific">Allacma fusca</name>
    <dbReference type="NCBI Taxonomy" id="39272"/>
    <lineage>
        <taxon>Eukaryota</taxon>
        <taxon>Metazoa</taxon>
        <taxon>Ecdysozoa</taxon>
        <taxon>Arthropoda</taxon>
        <taxon>Hexapoda</taxon>
        <taxon>Collembola</taxon>
        <taxon>Symphypleona</taxon>
        <taxon>Sminthuridae</taxon>
        <taxon>Allacma</taxon>
    </lineage>
</organism>
<keyword evidence="3" id="KW-1185">Reference proteome</keyword>
<evidence type="ECO:0008006" key="4">
    <source>
        <dbReference type="Google" id="ProtNLM"/>
    </source>
</evidence>
<evidence type="ECO:0000313" key="3">
    <source>
        <dbReference type="Proteomes" id="UP000708208"/>
    </source>
</evidence>
<protein>
    <recommendedName>
        <fullName evidence="4">Secreted protein</fullName>
    </recommendedName>
</protein>
<comment type="caution">
    <text evidence="2">The sequence shown here is derived from an EMBL/GenBank/DDBJ whole genome shotgun (WGS) entry which is preliminary data.</text>
</comment>
<name>A0A8J2J1C2_9HEXA</name>
<evidence type="ECO:0000313" key="2">
    <source>
        <dbReference type="EMBL" id="CAG7677635.1"/>
    </source>
</evidence>
<dbReference type="AlphaFoldDB" id="A0A8J2J1C2"/>
<dbReference type="Proteomes" id="UP000708208">
    <property type="component" value="Unassembled WGS sequence"/>
</dbReference>
<gene>
    <name evidence="2" type="ORF">AFUS01_LOCUS2481</name>
</gene>
<feature type="non-terminal residue" evidence="2">
    <location>
        <position position="97"/>
    </location>
</feature>
<keyword evidence="1" id="KW-0732">Signal</keyword>